<proteinExistence type="predicted"/>
<name>A0A4Y2ESG8_ARAVE</name>
<accession>A0A4Y2ESG8</accession>
<comment type="caution">
    <text evidence="1">The sequence shown here is derived from an EMBL/GenBank/DDBJ whole genome shotgun (WGS) entry which is preliminary data.</text>
</comment>
<evidence type="ECO:0000313" key="2">
    <source>
        <dbReference type="Proteomes" id="UP000499080"/>
    </source>
</evidence>
<organism evidence="1 2">
    <name type="scientific">Araneus ventricosus</name>
    <name type="common">Orbweaver spider</name>
    <name type="synonym">Epeira ventricosa</name>
    <dbReference type="NCBI Taxonomy" id="182803"/>
    <lineage>
        <taxon>Eukaryota</taxon>
        <taxon>Metazoa</taxon>
        <taxon>Ecdysozoa</taxon>
        <taxon>Arthropoda</taxon>
        <taxon>Chelicerata</taxon>
        <taxon>Arachnida</taxon>
        <taxon>Araneae</taxon>
        <taxon>Araneomorphae</taxon>
        <taxon>Entelegynae</taxon>
        <taxon>Araneoidea</taxon>
        <taxon>Araneidae</taxon>
        <taxon>Araneus</taxon>
    </lineage>
</organism>
<evidence type="ECO:0000313" key="1">
    <source>
        <dbReference type="EMBL" id="GBM32170.1"/>
    </source>
</evidence>
<dbReference type="OrthoDB" id="6460236at2759"/>
<dbReference type="Proteomes" id="UP000499080">
    <property type="component" value="Unassembled WGS sequence"/>
</dbReference>
<reference evidence="1 2" key="1">
    <citation type="journal article" date="2019" name="Sci. Rep.">
        <title>Orb-weaving spider Araneus ventricosus genome elucidates the spidroin gene catalogue.</title>
        <authorList>
            <person name="Kono N."/>
            <person name="Nakamura H."/>
            <person name="Ohtoshi R."/>
            <person name="Moran D.A.P."/>
            <person name="Shinohara A."/>
            <person name="Yoshida Y."/>
            <person name="Fujiwara M."/>
            <person name="Mori M."/>
            <person name="Tomita M."/>
            <person name="Arakawa K."/>
        </authorList>
    </citation>
    <scope>NUCLEOTIDE SEQUENCE [LARGE SCALE GENOMIC DNA]</scope>
</reference>
<dbReference type="EMBL" id="BGPR01093747">
    <property type="protein sequence ID" value="GBM32170.1"/>
    <property type="molecule type" value="Genomic_DNA"/>
</dbReference>
<evidence type="ECO:0008006" key="3">
    <source>
        <dbReference type="Google" id="ProtNLM"/>
    </source>
</evidence>
<dbReference type="AlphaFoldDB" id="A0A4Y2ESG8"/>
<protein>
    <recommendedName>
        <fullName evidence="3">DUF4817 domain-containing protein</fullName>
    </recommendedName>
</protein>
<keyword evidence="2" id="KW-1185">Reference proteome</keyword>
<sequence length="106" mass="12066">MGNEPLQCSKSATVDESYASVKMATVQQMAHLWFYKSKSIVTVERCFCLEYRNCQSRSKNFIKRWSLGKTQGCGGLVVRCWLRGRRVPDFKPNSTEDLPCMGPVAH</sequence>
<gene>
    <name evidence="1" type="ORF">AVEN_108136_1</name>
</gene>